<name>A0A4D8QWL0_AZOBR</name>
<feature type="compositionally biased region" description="Low complexity" evidence="1">
    <location>
        <begin position="422"/>
        <end position="433"/>
    </location>
</feature>
<proteinExistence type="predicted"/>
<accession>A0A4D8QWL0</accession>
<evidence type="ECO:0000256" key="1">
    <source>
        <dbReference type="SAM" id="MobiDB-lite"/>
    </source>
</evidence>
<dbReference type="EMBL" id="CP032345">
    <property type="protein sequence ID" value="QCO13991.1"/>
    <property type="molecule type" value="Genomic_DNA"/>
</dbReference>
<dbReference type="AlphaFoldDB" id="A0A4D8QWL0"/>
<protein>
    <recommendedName>
        <fullName evidence="4">Phage tail tape measure protein</fullName>
    </recommendedName>
</protein>
<sequence>MANQFQILITARDRASSIIGGVGSALSRIPKPLAQIGSRLRDLDDTRGFERLDRSAASAATSLFGAARGLGAFGGNSTMALIGGAGTLAGAAALIANWGQVGVVTANAAAGIGVLPGRLRTLQGAATLAGLSAEDMTGSLRGLATTLQDAAFGRNNEAAAMLNTLGIVTRRTKDGAVDAEAALGDLAEAIARQTAPQTQAKIAQIFGVEALLPMLRRGRAGWTAYIKDIERLAEVSEKTQKESENLGDSLGRLRAAASGVGVTIEAQLNSRWGRIIDGVSEWTAKNKDTAASVTEIGVALATVAAAARVHPLLGLMTGVAAAAALAYQNIDAIPGALDNLDRQWAASRIRRETEDERKTREAEEAGQSWWRRLLPTITFSGGAAPSSGSDQGAPSAPPSIVSAPPSIVSAAPPPAAGKDRLPIGLRNNNPGNLRRWGDAPIVGGFARFNTPEEGLAAAAQNLLAYQDKHGINTLTGIANRWAPAGDGNDPAAYARSLSEQTGKLPNQPLDLRDKDTLAPLLSAIIRQENGVQPYTPQQVEQAVKVTIEMAGDPPPGMKVTAENAPGSSGPAPRVEYSMQSWATP</sequence>
<feature type="region of interest" description="Disordered" evidence="1">
    <location>
        <begin position="381"/>
        <end position="433"/>
    </location>
</feature>
<feature type="region of interest" description="Disordered" evidence="1">
    <location>
        <begin position="549"/>
        <end position="584"/>
    </location>
</feature>
<feature type="compositionally biased region" description="Low complexity" evidence="1">
    <location>
        <begin position="398"/>
        <end position="410"/>
    </location>
</feature>
<dbReference type="Proteomes" id="UP000298693">
    <property type="component" value="Chromosome"/>
</dbReference>
<evidence type="ECO:0008006" key="4">
    <source>
        <dbReference type="Google" id="ProtNLM"/>
    </source>
</evidence>
<dbReference type="RefSeq" id="WP_137138645.1">
    <property type="nucleotide sequence ID" value="NZ_CP032345.1"/>
</dbReference>
<evidence type="ECO:0000313" key="2">
    <source>
        <dbReference type="EMBL" id="QCO13991.1"/>
    </source>
</evidence>
<gene>
    <name evidence="2" type="ORF">D3869_01395</name>
</gene>
<organism evidence="2 3">
    <name type="scientific">Azospirillum brasilense</name>
    <dbReference type="NCBI Taxonomy" id="192"/>
    <lineage>
        <taxon>Bacteria</taxon>
        <taxon>Pseudomonadati</taxon>
        <taxon>Pseudomonadota</taxon>
        <taxon>Alphaproteobacteria</taxon>
        <taxon>Rhodospirillales</taxon>
        <taxon>Azospirillaceae</taxon>
        <taxon>Azospirillum</taxon>
    </lineage>
</organism>
<evidence type="ECO:0000313" key="3">
    <source>
        <dbReference type="Proteomes" id="UP000298693"/>
    </source>
</evidence>
<reference evidence="2 3" key="1">
    <citation type="submission" date="2018-09" db="EMBL/GenBank/DDBJ databases">
        <title>Whole genome based analysis of evolution and adaptive divergence in Indian and Brazilian strains of Azospirillum brasilense.</title>
        <authorList>
            <person name="Singh C."/>
            <person name="Tripathi A.K."/>
        </authorList>
    </citation>
    <scope>NUCLEOTIDE SEQUENCE [LARGE SCALE GENOMIC DNA]</scope>
    <source>
        <strain evidence="2 3">MTCC4039</strain>
    </source>
</reference>